<dbReference type="EMBL" id="BAABKI010000009">
    <property type="protein sequence ID" value="GAA5170990.1"/>
    <property type="molecule type" value="Genomic_DNA"/>
</dbReference>
<proteinExistence type="inferred from homology"/>
<evidence type="ECO:0000259" key="10">
    <source>
        <dbReference type="Pfam" id="PF00793"/>
    </source>
</evidence>
<comment type="function">
    <text evidence="1 8">Stereospecific condensation of phosphoenolpyruvate (PEP) and D-erythrose-4-phosphate (E4P) giving rise to 3-deoxy-D-arabino-heptulosonate-7-phosphate (DAHP).</text>
</comment>
<comment type="pathway">
    <text evidence="2 8">Metabolic intermediate biosynthesis; chorismate biosynthesis; chorismate from D-erythrose 4-phosphate and phosphoenolpyruvate: step 1/7.</text>
</comment>
<dbReference type="PIRSF" id="PIRSF001361">
    <property type="entry name" value="DAHP_synthase"/>
    <property type="match status" value="1"/>
</dbReference>
<evidence type="ECO:0000256" key="7">
    <source>
        <dbReference type="ARBA" id="ARBA00047508"/>
    </source>
</evidence>
<keyword evidence="6 8" id="KW-0057">Aromatic amino acid biosynthesis</keyword>
<evidence type="ECO:0000256" key="5">
    <source>
        <dbReference type="ARBA" id="ARBA00022679"/>
    </source>
</evidence>
<dbReference type="Proteomes" id="UP001500074">
    <property type="component" value="Unassembled WGS sequence"/>
</dbReference>
<evidence type="ECO:0000256" key="6">
    <source>
        <dbReference type="ARBA" id="ARBA00023141"/>
    </source>
</evidence>
<dbReference type="InterPro" id="IPR006219">
    <property type="entry name" value="DAHP_synth_1"/>
</dbReference>
<keyword evidence="12" id="KW-1185">Reference proteome</keyword>
<evidence type="ECO:0000256" key="8">
    <source>
        <dbReference type="PIRNR" id="PIRNR001361"/>
    </source>
</evidence>
<evidence type="ECO:0000313" key="11">
    <source>
        <dbReference type="EMBL" id="GAA5170990.1"/>
    </source>
</evidence>
<dbReference type="PANTHER" id="PTHR21225:SF12">
    <property type="entry name" value="PHOSPHO-2-DEHYDRO-3-DEOXYHEPTONATE ALDOLASE, TYROSINE-INHIBITED"/>
    <property type="match status" value="1"/>
</dbReference>
<name>A0ABP9R3N3_9GAMM</name>
<dbReference type="SUPFAM" id="SSF51569">
    <property type="entry name" value="Aldolase"/>
    <property type="match status" value="1"/>
</dbReference>
<protein>
    <recommendedName>
        <fullName evidence="8">Phospho-2-dehydro-3-deoxyheptonate aldolase</fullName>
        <ecNumber evidence="8">2.5.1.54</ecNumber>
    </recommendedName>
</protein>
<dbReference type="InterPro" id="IPR013785">
    <property type="entry name" value="Aldolase_TIM"/>
</dbReference>
<gene>
    <name evidence="11" type="ORF">GCM10023342_05110</name>
</gene>
<evidence type="ECO:0000256" key="3">
    <source>
        <dbReference type="ARBA" id="ARBA00007985"/>
    </source>
</evidence>
<dbReference type="EC" id="2.5.1.54" evidence="8"/>
<dbReference type="RefSeq" id="WP_031384693.1">
    <property type="nucleotide sequence ID" value="NZ_BAABKI010000009.1"/>
</dbReference>
<organism evidence="11 12">
    <name type="scientific">Modicisalibacter zincidurans</name>
    <dbReference type="NCBI Taxonomy" id="1178777"/>
    <lineage>
        <taxon>Bacteria</taxon>
        <taxon>Pseudomonadati</taxon>
        <taxon>Pseudomonadota</taxon>
        <taxon>Gammaproteobacteria</taxon>
        <taxon>Oceanospirillales</taxon>
        <taxon>Halomonadaceae</taxon>
        <taxon>Modicisalibacter</taxon>
    </lineage>
</organism>
<evidence type="ECO:0000256" key="9">
    <source>
        <dbReference type="SAM" id="MobiDB-lite"/>
    </source>
</evidence>
<comment type="similarity">
    <text evidence="3 8">Belongs to the class-I DAHP synthase family.</text>
</comment>
<keyword evidence="5 8" id="KW-0808">Transferase</keyword>
<evidence type="ECO:0000256" key="1">
    <source>
        <dbReference type="ARBA" id="ARBA00003726"/>
    </source>
</evidence>
<dbReference type="NCBIfam" id="TIGR00034">
    <property type="entry name" value="aroFGH"/>
    <property type="match status" value="1"/>
</dbReference>
<dbReference type="PANTHER" id="PTHR21225">
    <property type="entry name" value="PHOSPHO-2-DEHYDRO-3-DEOXYHEPTONATE ALDOLASE DAHP SYNTHETASE"/>
    <property type="match status" value="1"/>
</dbReference>
<evidence type="ECO:0000256" key="2">
    <source>
        <dbReference type="ARBA" id="ARBA00004688"/>
    </source>
</evidence>
<dbReference type="NCBIfam" id="NF009395">
    <property type="entry name" value="PRK12755.1"/>
    <property type="match status" value="1"/>
</dbReference>
<comment type="catalytic activity">
    <reaction evidence="7 8">
        <text>D-erythrose 4-phosphate + phosphoenolpyruvate + H2O = 7-phospho-2-dehydro-3-deoxy-D-arabino-heptonate + phosphate</text>
        <dbReference type="Rhea" id="RHEA:14717"/>
        <dbReference type="ChEBI" id="CHEBI:15377"/>
        <dbReference type="ChEBI" id="CHEBI:16897"/>
        <dbReference type="ChEBI" id="CHEBI:43474"/>
        <dbReference type="ChEBI" id="CHEBI:58394"/>
        <dbReference type="ChEBI" id="CHEBI:58702"/>
        <dbReference type="EC" id="2.5.1.54"/>
    </reaction>
</comment>
<feature type="domain" description="DAHP synthetase I/KDSA" evidence="10">
    <location>
        <begin position="54"/>
        <end position="347"/>
    </location>
</feature>
<reference evidence="12" key="1">
    <citation type="journal article" date="2019" name="Int. J. Syst. Evol. Microbiol.">
        <title>The Global Catalogue of Microorganisms (GCM) 10K type strain sequencing project: providing services to taxonomists for standard genome sequencing and annotation.</title>
        <authorList>
            <consortium name="The Broad Institute Genomics Platform"/>
            <consortium name="The Broad Institute Genome Sequencing Center for Infectious Disease"/>
            <person name="Wu L."/>
            <person name="Ma J."/>
        </authorList>
    </citation>
    <scope>NUCLEOTIDE SEQUENCE [LARGE SCALE GENOMIC DNA]</scope>
    <source>
        <strain evidence="12">JCM 18472</strain>
    </source>
</reference>
<dbReference type="Gene3D" id="3.20.20.70">
    <property type="entry name" value="Aldolase class I"/>
    <property type="match status" value="1"/>
</dbReference>
<evidence type="ECO:0000256" key="4">
    <source>
        <dbReference type="ARBA" id="ARBA00022605"/>
    </source>
</evidence>
<accession>A0ABP9R3N3</accession>
<keyword evidence="4 8" id="KW-0028">Amino-acid biosynthesis</keyword>
<feature type="region of interest" description="Disordered" evidence="9">
    <location>
        <begin position="1"/>
        <end position="22"/>
    </location>
</feature>
<sequence>MNAPLTLTEAPRKTRKTTHAPQRALPTAAELRRDIPLGGALAARIDAQRQAIRAVLDGRDDRLLVVVGPCSIHDPQAALAYAEHLAELNRRVDDRLLLVMRVYVEKPRTTVGWKGLAYDPHLDGSDDMASGLALSRRLMRDIAALGLPVASELLQPLAAGYFDDLLAWAAIGARTTESQIHREMASGLEAIVGFKNATDGDIGVAIDAMQAAAHGHRHFAMGLDGSPEMRETDGNAHTHLVLRGGHGRPNYDAASVAASRRALGEAGLPARIMVDCSHANSRKDHRRQSEVLLDVLDQRLAGDDSLVGVMLEGHLNEGKQPLKPGALRYGVSITDACLGWDTTESLLTRAAERLRR</sequence>
<dbReference type="Pfam" id="PF00793">
    <property type="entry name" value="DAHP_synth_1"/>
    <property type="match status" value="1"/>
</dbReference>
<comment type="caution">
    <text evidence="11">The sequence shown here is derived from an EMBL/GenBank/DDBJ whole genome shotgun (WGS) entry which is preliminary data.</text>
</comment>
<evidence type="ECO:0000313" key="12">
    <source>
        <dbReference type="Proteomes" id="UP001500074"/>
    </source>
</evidence>
<dbReference type="InterPro" id="IPR006218">
    <property type="entry name" value="DAHP1/KDSA"/>
</dbReference>